<reference evidence="1 2" key="1">
    <citation type="submission" date="2024-01" db="EMBL/GenBank/DDBJ databases">
        <title>Draft genome sequences of nine bacterial species from freshwater ponds near Washington, DC.</title>
        <authorList>
            <person name="Pavloudi C."/>
            <person name="Oliver L."/>
            <person name="Slattery K."/>
            <person name="Lissner G."/>
            <person name="Saw J.H."/>
        </authorList>
    </citation>
    <scope>NUCLEOTIDE SEQUENCE [LARGE SCALE GENOMIC DNA]</scope>
    <source>
        <strain evidence="2">TB1-E2</strain>
    </source>
</reference>
<accession>A0ABZ2GGU2</accession>
<name>A0ABZ2GGU2_9BURK</name>
<dbReference type="RefSeq" id="WP_338678741.1">
    <property type="nucleotide sequence ID" value="NZ_CP142523.1"/>
</dbReference>
<protein>
    <submittedName>
        <fullName evidence="1">Uncharacterized protein</fullName>
    </submittedName>
</protein>
<proteinExistence type="predicted"/>
<dbReference type="EMBL" id="CP142523">
    <property type="protein sequence ID" value="WWO44215.1"/>
    <property type="molecule type" value="Genomic_DNA"/>
</dbReference>
<dbReference type="Proteomes" id="UP001373909">
    <property type="component" value="Chromosome"/>
</dbReference>
<organism evidence="1 2">
    <name type="scientific">Janthinobacterium aestuarii</name>
    <dbReference type="NCBI Taxonomy" id="2985511"/>
    <lineage>
        <taxon>Bacteria</taxon>
        <taxon>Pseudomonadati</taxon>
        <taxon>Pseudomonadota</taxon>
        <taxon>Betaproteobacteria</taxon>
        <taxon>Burkholderiales</taxon>
        <taxon>Oxalobacteraceae</taxon>
        <taxon>Janthinobacterium</taxon>
    </lineage>
</organism>
<sequence length="241" mass="26331">MLCLYGAAVQAQADTAQATEPSAQDVAASVNVKGIRDPDWKPYSAMLKGVKRFEEKHALAPGAQLRFILEPRRADVDMHAIALRLESDDAAMAIPLGERNIFTLPVEQGLLYEKAELTVNRGAGSVRWIPYVRSAAASDTIRRLGDLRLACEVHWAIDKDTLPFAMRTAMGALGGPCNFVSQKGTYSFSEPRRITAATISYNGKSAPVPFSGSSFTPPLREQDWSDDSVVELTFDNEQAAR</sequence>
<gene>
    <name evidence="1" type="ORF">OPV09_15965</name>
</gene>
<evidence type="ECO:0000313" key="2">
    <source>
        <dbReference type="Proteomes" id="UP001373909"/>
    </source>
</evidence>
<evidence type="ECO:0000313" key="1">
    <source>
        <dbReference type="EMBL" id="WWO44215.1"/>
    </source>
</evidence>
<keyword evidence="2" id="KW-1185">Reference proteome</keyword>